<feature type="region of interest" description="Disordered" evidence="1">
    <location>
        <begin position="171"/>
        <end position="211"/>
    </location>
</feature>
<proteinExistence type="predicted"/>
<reference evidence="3 4" key="1">
    <citation type="journal article" date="2024" name="G3 (Bethesda)">
        <title>Genome assembly of Hibiscus sabdariffa L. provides insights into metabolisms of medicinal natural products.</title>
        <authorList>
            <person name="Kim T."/>
        </authorList>
    </citation>
    <scope>NUCLEOTIDE SEQUENCE [LARGE SCALE GENOMIC DNA]</scope>
    <source>
        <strain evidence="3">TK-2024</strain>
        <tissue evidence="3">Old leaves</tissue>
    </source>
</reference>
<comment type="caution">
    <text evidence="3">The sequence shown here is derived from an EMBL/GenBank/DDBJ whole genome shotgun (WGS) entry which is preliminary data.</text>
</comment>
<dbReference type="SUPFAM" id="SSF47923">
    <property type="entry name" value="Ypt/Rab-GAP domain of gyp1p"/>
    <property type="match status" value="1"/>
</dbReference>
<feature type="domain" description="Rab-GAP TBC" evidence="2">
    <location>
        <begin position="110"/>
        <end position="211"/>
    </location>
</feature>
<sequence>MMFGKAARTDAFYPVRPECIANVPKSRFRQRAGKTLSARRWHAAFSADGHLDMQKFFDGSNEGIHPSIKGVVCEFLLGSFDPESSFDDRNQLIEERSTLWHCGRLNAKICSVPDKKAAQWMLFLHQIGLDVVRTDRALSFYKSKTNLAKLWDILAVYSWIDDDIGYVQDMQDQPKPSTIANGTNGQPTKEKRDKHKQTKPSSRNSSSDTAC</sequence>
<evidence type="ECO:0000313" key="3">
    <source>
        <dbReference type="EMBL" id="KAK8997595.1"/>
    </source>
</evidence>
<accession>A0ABR2QAA7</accession>
<organism evidence="3 4">
    <name type="scientific">Hibiscus sabdariffa</name>
    <name type="common">roselle</name>
    <dbReference type="NCBI Taxonomy" id="183260"/>
    <lineage>
        <taxon>Eukaryota</taxon>
        <taxon>Viridiplantae</taxon>
        <taxon>Streptophyta</taxon>
        <taxon>Embryophyta</taxon>
        <taxon>Tracheophyta</taxon>
        <taxon>Spermatophyta</taxon>
        <taxon>Magnoliopsida</taxon>
        <taxon>eudicotyledons</taxon>
        <taxon>Gunneridae</taxon>
        <taxon>Pentapetalae</taxon>
        <taxon>rosids</taxon>
        <taxon>malvids</taxon>
        <taxon>Malvales</taxon>
        <taxon>Malvaceae</taxon>
        <taxon>Malvoideae</taxon>
        <taxon>Hibiscus</taxon>
    </lineage>
</organism>
<evidence type="ECO:0000256" key="1">
    <source>
        <dbReference type="SAM" id="MobiDB-lite"/>
    </source>
</evidence>
<dbReference type="InterPro" id="IPR000195">
    <property type="entry name" value="Rab-GAP-TBC_dom"/>
</dbReference>
<keyword evidence="4" id="KW-1185">Reference proteome</keyword>
<dbReference type="Gene3D" id="1.10.8.270">
    <property type="entry name" value="putative rabgap domain of human tbc1 domain family member 14 like domains"/>
    <property type="match status" value="1"/>
</dbReference>
<dbReference type="InterPro" id="IPR035969">
    <property type="entry name" value="Rab-GAP_TBC_sf"/>
</dbReference>
<evidence type="ECO:0000259" key="2">
    <source>
        <dbReference type="PROSITE" id="PS50086"/>
    </source>
</evidence>
<dbReference type="Proteomes" id="UP001396334">
    <property type="component" value="Unassembled WGS sequence"/>
</dbReference>
<evidence type="ECO:0000313" key="4">
    <source>
        <dbReference type="Proteomes" id="UP001396334"/>
    </source>
</evidence>
<dbReference type="Pfam" id="PF00566">
    <property type="entry name" value="RabGAP-TBC"/>
    <property type="match status" value="1"/>
</dbReference>
<feature type="compositionally biased region" description="Polar residues" evidence="1">
    <location>
        <begin position="171"/>
        <end position="187"/>
    </location>
</feature>
<feature type="compositionally biased region" description="Polar residues" evidence="1">
    <location>
        <begin position="199"/>
        <end position="211"/>
    </location>
</feature>
<dbReference type="PANTHER" id="PTHR22957:SF533">
    <property type="entry name" value="TBC1 DOMAIN FAMILY MEMBER 15-LIKE ISOFORM X1"/>
    <property type="match status" value="1"/>
</dbReference>
<name>A0ABR2QAA7_9ROSI</name>
<dbReference type="PROSITE" id="PS50086">
    <property type="entry name" value="TBC_RABGAP"/>
    <property type="match status" value="1"/>
</dbReference>
<dbReference type="PANTHER" id="PTHR22957">
    <property type="entry name" value="TBC1 DOMAIN FAMILY MEMBER GTPASE-ACTIVATING PROTEIN"/>
    <property type="match status" value="1"/>
</dbReference>
<protein>
    <recommendedName>
        <fullName evidence="2">Rab-GAP TBC domain-containing protein</fullName>
    </recommendedName>
</protein>
<dbReference type="EMBL" id="JBBPBN010000042">
    <property type="protein sequence ID" value="KAK8997595.1"/>
    <property type="molecule type" value="Genomic_DNA"/>
</dbReference>
<gene>
    <name evidence="3" type="ORF">V6N11_012146</name>
</gene>